<dbReference type="Gene3D" id="3.40.50.300">
    <property type="entry name" value="P-loop containing nucleotide triphosphate hydrolases"/>
    <property type="match status" value="2"/>
</dbReference>
<dbReference type="EMBL" id="JAIMJA010000030">
    <property type="protein sequence ID" value="MCE2597046.1"/>
    <property type="molecule type" value="Genomic_DNA"/>
</dbReference>
<dbReference type="InterPro" id="IPR011335">
    <property type="entry name" value="Restrct_endonuc-II-like"/>
</dbReference>
<dbReference type="Gene3D" id="1.10.10.990">
    <property type="match status" value="1"/>
</dbReference>
<evidence type="ECO:0000313" key="13">
    <source>
        <dbReference type="Proteomes" id="UP001201273"/>
    </source>
</evidence>
<dbReference type="PIRSF" id="PIRSF000980">
    <property type="entry name" value="RecC"/>
    <property type="match status" value="1"/>
</dbReference>
<evidence type="ECO:0000256" key="5">
    <source>
        <dbReference type="ARBA" id="ARBA00022806"/>
    </source>
</evidence>
<dbReference type="Gene3D" id="3.40.50.10930">
    <property type="match status" value="1"/>
</dbReference>
<accession>A0ABS8WDC3</accession>
<dbReference type="SUPFAM" id="SSF52540">
    <property type="entry name" value="P-loop containing nucleoside triphosphate hydrolases"/>
    <property type="match status" value="2"/>
</dbReference>
<comment type="miscellaneous">
    <text evidence="10">In the RecBCD complex, RecB has a slow 3'-5' helicase, an exonuclease activity and loads RecA onto ssDNA, RecD has a fast 5'-3' helicase activity, while RecC stimulates the ATPase and processivity of the RecB helicase and contributes to recognition of the Chi site.</text>
</comment>
<dbReference type="NCBIfam" id="TIGR01450">
    <property type="entry name" value="recC"/>
    <property type="match status" value="1"/>
</dbReference>
<evidence type="ECO:0000313" key="12">
    <source>
        <dbReference type="EMBL" id="MCE2597046.1"/>
    </source>
</evidence>
<comment type="function">
    <text evidence="10">A helicase/nuclease that prepares dsDNA breaks (DSB) for recombinational DNA repair. Binds to DSBs and unwinds DNA via a highly rapid and processive ATP-dependent bidirectional helicase activity. Unwinds dsDNA until it encounters a Chi (crossover hotspot instigator) sequence from the 3' direction. Cuts ssDNA a few nucleotides 3' to the Chi site. The properties and activities of the enzyme are changed at Chi. The Chi-altered holoenzyme produces a long 3'-ssDNA overhang and facilitates RecA-binding to the ssDNA for homologous DNA recombination and repair. Holoenzyme degrades any linearized DNA that is unable to undergo homologous recombination. In the holoenzyme this subunit recognizes the wild-type Chi sequence, and when added to isolated RecB increases its ATP-dependent helicase processivity.</text>
</comment>
<evidence type="ECO:0000256" key="10">
    <source>
        <dbReference type="HAMAP-Rule" id="MF_01486"/>
    </source>
</evidence>
<keyword evidence="9 10" id="KW-0234">DNA repair</keyword>
<dbReference type="InterPro" id="IPR013986">
    <property type="entry name" value="DExx_box_DNA_helicase_dom_sf"/>
</dbReference>
<keyword evidence="4 10" id="KW-0378">Hydrolase</keyword>
<evidence type="ECO:0000256" key="7">
    <source>
        <dbReference type="ARBA" id="ARBA00022840"/>
    </source>
</evidence>
<dbReference type="Pfam" id="PF17946">
    <property type="entry name" value="RecC_C"/>
    <property type="match status" value="1"/>
</dbReference>
<evidence type="ECO:0000256" key="9">
    <source>
        <dbReference type="ARBA" id="ARBA00023204"/>
    </source>
</evidence>
<keyword evidence="2 10" id="KW-0547">Nucleotide-binding</keyword>
<dbReference type="CDD" id="cd22353">
    <property type="entry name" value="RecC_C-like"/>
    <property type="match status" value="1"/>
</dbReference>
<sequence length="1132" mass="129187">MFKLYHSNRLDFLKEILAHLIQSEPLDHPFTAEQILVQSPGMAQWLKLELAKKTGIAANIDFPLPASFIWQMFKLVLPGVPEKSPYNKESMAWALMTLLPSYLEHPAFAPLKIYLDNDESSLKRYQLCHKIADIYDQYLVYRPEWINAWEAGLAGPEWEEQQAWQPILWQALYQKINQEFNTNEGVKPYHRAGLYADLISQLQQHNEVAGLPKRLFVFGISAMAPEYLKALLALGQHVEVHLFLTNPCQEFWDDIVDAKYLARLRQRQRTELSLQDNQLVIQGSKALVPDSFELDPDMGYQLGNPLLASMGKLGRDFLYQLHSLQVDDYGHFIEPAADNLLVWVQSDILSLHNATAQPHRTVAPDDNSLALVGCHSAMREVEVLHDHLLSLLQQDPELTPKDIIVMMPDVNAYSPYIQAVFGSAAHATHIPFSISDRSACQENPILTSFIQLLRLPLSRCTSSELLELLAVPAVLAKFEISQGEFEQIRQWVIESGVRWGLDHRDGEKFSLPELPQNTWLFGLQRMLLGYAMDQQMFQGILPYTECQGLAAAPLGKLCQFVNQLIELSRELQQQNKVEQWKHILFALLDDFYQVDDADFEALMLIKEQLNQLHQQVDASGFDETLSLAIISDYLQQKLNQSSGGQRFLAGQVNFCTLMPMRSIPFKVVCLLGMNDGAYPRSIPPLGFDLMAEKMEKGDRSRRDDDRYLFLEALCSAQQHLYISYISRSIKDNTERTPSVLVSELLDYCEQGFHYESDDWRKQLMTEYPLQPFSPRYFNGDYTTFAQQWWFDGERQQKLNFVEVNDGKVLSQILPSDDVDFSQPIELDLQQLIRFFRHPCQSFMNQTLKVWLPLEECGQFDHEPFSLNGLDNYLLGNQILIKQLASQDTQALFEEVQAQGVLPQGQFGLMAFQRQVDEVKALAQQLQPLLEHKQQDLACELGCVSRYEEDGVDITVNLVGWLKNHYGAGLVRFKAGGLNGKDLLQHWILHLAYCAMGYPARASYLLGKVQGVEFNSLEQEYAKQKLTELVGLYLKGQTQPLPLFPNSAYEWAAKICEKEPTHIVQNSFDDALAMKAKEQALKRFEGNFVAQGEGQDPYIARCYQDLNLVWADFAANSAVLFGPLMANISPFEP</sequence>
<dbReference type="RefSeq" id="WP_233054791.1">
    <property type="nucleotide sequence ID" value="NZ_JAIMJA010000030.1"/>
</dbReference>
<keyword evidence="7 10" id="KW-0067">ATP-binding</keyword>
<protein>
    <recommendedName>
        <fullName evidence="10">RecBCD enzyme subunit RecC</fullName>
    </recommendedName>
    <alternativeName>
        <fullName evidence="10">Exonuclease V subunit RecC</fullName>
        <shortName evidence="10">ExoV subunit RecC</shortName>
    </alternativeName>
    <alternativeName>
        <fullName evidence="10">Helicase/nuclease RecBCD subunit RecC</fullName>
    </alternativeName>
</protein>
<keyword evidence="13" id="KW-1185">Reference proteome</keyword>
<feature type="domain" description="RecC C-terminal" evidence="11">
    <location>
        <begin position="825"/>
        <end position="1054"/>
    </location>
</feature>
<evidence type="ECO:0000256" key="6">
    <source>
        <dbReference type="ARBA" id="ARBA00022839"/>
    </source>
</evidence>
<gene>
    <name evidence="10 12" type="primary">recC</name>
    <name evidence="12" type="ORF">K6Y31_19910</name>
</gene>
<evidence type="ECO:0000256" key="3">
    <source>
        <dbReference type="ARBA" id="ARBA00022763"/>
    </source>
</evidence>
<comment type="subunit">
    <text evidence="10">Heterotrimer of RecB, RecC and RecD. All subunits contribute to DNA-binding.</text>
</comment>
<dbReference type="GO" id="GO:0008854">
    <property type="term" value="F:exodeoxyribonuclease V activity"/>
    <property type="evidence" value="ECO:0007669"/>
    <property type="project" value="UniProtKB-EC"/>
</dbReference>
<dbReference type="InterPro" id="IPR041500">
    <property type="entry name" value="RecC_C"/>
</dbReference>
<dbReference type="SUPFAM" id="SSF52980">
    <property type="entry name" value="Restriction endonuclease-like"/>
    <property type="match status" value="1"/>
</dbReference>
<proteinExistence type="inferred from homology"/>
<comment type="similarity">
    <text evidence="10">Belongs to the RecC family.</text>
</comment>
<evidence type="ECO:0000256" key="8">
    <source>
        <dbReference type="ARBA" id="ARBA00023125"/>
    </source>
</evidence>
<evidence type="ECO:0000256" key="2">
    <source>
        <dbReference type="ARBA" id="ARBA00022741"/>
    </source>
</evidence>
<reference evidence="12 13" key="1">
    <citation type="journal article" date="2022" name="Environ. Microbiol. Rep.">
        <title>Eco-phylogenetic analyses reveal divergent evolution of vitamin B12 metabolism in the marine bacterial family 'Psychromonadaceae'.</title>
        <authorList>
            <person name="Jin X."/>
            <person name="Yang Y."/>
            <person name="Cao H."/>
            <person name="Gao B."/>
            <person name="Zhao Z."/>
        </authorList>
    </citation>
    <scope>NUCLEOTIDE SEQUENCE [LARGE SCALE GENOMIC DNA]</scope>
    <source>
        <strain evidence="12 13">MKS20</strain>
    </source>
</reference>
<dbReference type="PANTHER" id="PTHR30591">
    <property type="entry name" value="RECBCD ENZYME SUBUNIT RECC"/>
    <property type="match status" value="1"/>
</dbReference>
<comment type="caution">
    <text evidence="12">The sequence shown here is derived from an EMBL/GenBank/DDBJ whole genome shotgun (WGS) entry which is preliminary data.</text>
</comment>
<dbReference type="InterPro" id="IPR027417">
    <property type="entry name" value="P-loop_NTPase"/>
</dbReference>
<dbReference type="Gene3D" id="1.10.10.160">
    <property type="match status" value="1"/>
</dbReference>
<keyword evidence="6 10" id="KW-0269">Exonuclease</keyword>
<evidence type="ECO:0000256" key="4">
    <source>
        <dbReference type="ARBA" id="ARBA00022801"/>
    </source>
</evidence>
<keyword evidence="8 10" id="KW-0238">DNA-binding</keyword>
<keyword evidence="3 10" id="KW-0227">DNA damage</keyword>
<dbReference type="Proteomes" id="UP001201273">
    <property type="component" value="Unassembled WGS sequence"/>
</dbReference>
<dbReference type="PANTHER" id="PTHR30591:SF1">
    <property type="entry name" value="RECBCD ENZYME SUBUNIT RECC"/>
    <property type="match status" value="1"/>
</dbReference>
<evidence type="ECO:0000259" key="11">
    <source>
        <dbReference type="Pfam" id="PF17946"/>
    </source>
</evidence>
<dbReference type="InterPro" id="IPR006697">
    <property type="entry name" value="RecC"/>
</dbReference>
<name>A0ABS8WDC3_9GAMM</name>
<evidence type="ECO:0000256" key="1">
    <source>
        <dbReference type="ARBA" id="ARBA00022722"/>
    </source>
</evidence>
<dbReference type="Pfam" id="PF04257">
    <property type="entry name" value="Exonuc_V_gamma"/>
    <property type="match status" value="1"/>
</dbReference>
<keyword evidence="1 10" id="KW-0540">Nuclease</keyword>
<keyword evidence="5 10" id="KW-0347">Helicase</keyword>
<organism evidence="12 13">
    <name type="scientific">Motilimonas cestriensis</name>
    <dbReference type="NCBI Taxonomy" id="2742685"/>
    <lineage>
        <taxon>Bacteria</taxon>
        <taxon>Pseudomonadati</taxon>
        <taxon>Pseudomonadota</taxon>
        <taxon>Gammaproteobacteria</taxon>
        <taxon>Alteromonadales</taxon>
        <taxon>Alteromonadales genera incertae sedis</taxon>
        <taxon>Motilimonas</taxon>
    </lineage>
</organism>
<dbReference type="HAMAP" id="MF_01486">
    <property type="entry name" value="RecC"/>
    <property type="match status" value="1"/>
</dbReference>